<proteinExistence type="predicted"/>
<organism evidence="2 3">
    <name type="scientific">Dipteronia dyeriana</name>
    <dbReference type="NCBI Taxonomy" id="168575"/>
    <lineage>
        <taxon>Eukaryota</taxon>
        <taxon>Viridiplantae</taxon>
        <taxon>Streptophyta</taxon>
        <taxon>Embryophyta</taxon>
        <taxon>Tracheophyta</taxon>
        <taxon>Spermatophyta</taxon>
        <taxon>Magnoliopsida</taxon>
        <taxon>eudicotyledons</taxon>
        <taxon>Gunneridae</taxon>
        <taxon>Pentapetalae</taxon>
        <taxon>rosids</taxon>
        <taxon>malvids</taxon>
        <taxon>Sapindales</taxon>
        <taxon>Sapindaceae</taxon>
        <taxon>Hippocastanoideae</taxon>
        <taxon>Acereae</taxon>
        <taxon>Dipteronia</taxon>
    </lineage>
</organism>
<gene>
    <name evidence="2" type="ORF">Ddye_003808</name>
</gene>
<feature type="region of interest" description="Disordered" evidence="1">
    <location>
        <begin position="1"/>
        <end position="50"/>
    </location>
</feature>
<feature type="compositionally biased region" description="Basic and acidic residues" evidence="1">
    <location>
        <begin position="16"/>
        <end position="41"/>
    </location>
</feature>
<dbReference type="Proteomes" id="UP001280121">
    <property type="component" value="Unassembled WGS sequence"/>
</dbReference>
<reference evidence="2" key="1">
    <citation type="journal article" date="2023" name="Plant J.">
        <title>Genome sequences and population genomics provide insights into the demographic history, inbreeding, and mutation load of two 'living fossil' tree species of Dipteronia.</title>
        <authorList>
            <person name="Feng Y."/>
            <person name="Comes H.P."/>
            <person name="Chen J."/>
            <person name="Zhu S."/>
            <person name="Lu R."/>
            <person name="Zhang X."/>
            <person name="Li P."/>
            <person name="Qiu J."/>
            <person name="Olsen K.M."/>
            <person name="Qiu Y."/>
        </authorList>
    </citation>
    <scope>NUCLEOTIDE SEQUENCE</scope>
    <source>
        <strain evidence="2">KIB01</strain>
    </source>
</reference>
<dbReference type="EMBL" id="JANJYI010000001">
    <property type="protein sequence ID" value="KAK2665234.1"/>
    <property type="molecule type" value="Genomic_DNA"/>
</dbReference>
<accession>A0AAD9XSZ9</accession>
<evidence type="ECO:0000313" key="3">
    <source>
        <dbReference type="Proteomes" id="UP001280121"/>
    </source>
</evidence>
<sequence length="50" mass="5715">MTKATEEMGSCDEAEDNRPNEDHEDGSSQRLKRDEAEDRNQIKKGMVADF</sequence>
<comment type="caution">
    <text evidence="2">The sequence shown here is derived from an EMBL/GenBank/DDBJ whole genome shotgun (WGS) entry which is preliminary data.</text>
</comment>
<dbReference type="AlphaFoldDB" id="A0AAD9XSZ9"/>
<name>A0AAD9XSZ9_9ROSI</name>
<keyword evidence="3" id="KW-1185">Reference proteome</keyword>
<protein>
    <submittedName>
        <fullName evidence="2">Uncharacterized protein</fullName>
    </submittedName>
</protein>
<evidence type="ECO:0000313" key="2">
    <source>
        <dbReference type="EMBL" id="KAK2665234.1"/>
    </source>
</evidence>
<evidence type="ECO:0000256" key="1">
    <source>
        <dbReference type="SAM" id="MobiDB-lite"/>
    </source>
</evidence>